<gene>
    <name evidence="1" type="ORF">Tci_012486</name>
</gene>
<sequence length="119" mass="13362">MALKHYQFSCNAFHQIQRAEILPNNTGFRNDTYPMVGGPISIVEMVATKLPCACGKEESYGRGWSYDQATVGYTPMHEKVKIPYGHLYDQDQPVGSQSASKVYTKMKENPEPCIENALN</sequence>
<name>A0A6L2JTS7_TANCI</name>
<organism evidence="1">
    <name type="scientific">Tanacetum cinerariifolium</name>
    <name type="common">Dalmatian daisy</name>
    <name type="synonym">Chrysanthemum cinerariifolium</name>
    <dbReference type="NCBI Taxonomy" id="118510"/>
    <lineage>
        <taxon>Eukaryota</taxon>
        <taxon>Viridiplantae</taxon>
        <taxon>Streptophyta</taxon>
        <taxon>Embryophyta</taxon>
        <taxon>Tracheophyta</taxon>
        <taxon>Spermatophyta</taxon>
        <taxon>Magnoliopsida</taxon>
        <taxon>eudicotyledons</taxon>
        <taxon>Gunneridae</taxon>
        <taxon>Pentapetalae</taxon>
        <taxon>asterids</taxon>
        <taxon>campanulids</taxon>
        <taxon>Asterales</taxon>
        <taxon>Asteraceae</taxon>
        <taxon>Asteroideae</taxon>
        <taxon>Anthemideae</taxon>
        <taxon>Anthemidinae</taxon>
        <taxon>Tanacetum</taxon>
    </lineage>
</organism>
<proteinExistence type="predicted"/>
<comment type="caution">
    <text evidence="1">The sequence shown here is derived from an EMBL/GenBank/DDBJ whole genome shotgun (WGS) entry which is preliminary data.</text>
</comment>
<accession>A0A6L2JTS7</accession>
<protein>
    <submittedName>
        <fullName evidence="1">Uncharacterized protein</fullName>
    </submittedName>
</protein>
<reference evidence="1" key="1">
    <citation type="journal article" date="2019" name="Sci. Rep.">
        <title>Draft genome of Tanacetum cinerariifolium, the natural source of mosquito coil.</title>
        <authorList>
            <person name="Yamashiro T."/>
            <person name="Shiraishi A."/>
            <person name="Satake H."/>
            <person name="Nakayama K."/>
        </authorList>
    </citation>
    <scope>NUCLEOTIDE SEQUENCE</scope>
</reference>
<evidence type="ECO:0000313" key="1">
    <source>
        <dbReference type="EMBL" id="GEU40508.1"/>
    </source>
</evidence>
<dbReference type="AlphaFoldDB" id="A0A6L2JTS7"/>
<dbReference type="EMBL" id="BKCJ010001311">
    <property type="protein sequence ID" value="GEU40508.1"/>
    <property type="molecule type" value="Genomic_DNA"/>
</dbReference>